<dbReference type="EMBL" id="GBXM01097008">
    <property type="protein sequence ID" value="JAH11569.1"/>
    <property type="molecule type" value="Transcribed_RNA"/>
</dbReference>
<protein>
    <submittedName>
        <fullName evidence="1">Uncharacterized protein</fullName>
    </submittedName>
</protein>
<reference evidence="1" key="2">
    <citation type="journal article" date="2015" name="Fish Shellfish Immunol.">
        <title>Early steps in the European eel (Anguilla anguilla)-Vibrio vulnificus interaction in the gills: Role of the RtxA13 toxin.</title>
        <authorList>
            <person name="Callol A."/>
            <person name="Pajuelo D."/>
            <person name="Ebbesson L."/>
            <person name="Teles M."/>
            <person name="MacKenzie S."/>
            <person name="Amaro C."/>
        </authorList>
    </citation>
    <scope>NUCLEOTIDE SEQUENCE</scope>
</reference>
<accession>A0A0E9Q497</accession>
<evidence type="ECO:0000313" key="1">
    <source>
        <dbReference type="EMBL" id="JAH11569.1"/>
    </source>
</evidence>
<sequence length="24" mass="2732">MKLTVPSPVYRWEAGESMSPDTLH</sequence>
<name>A0A0E9Q497_ANGAN</name>
<dbReference type="AlphaFoldDB" id="A0A0E9Q497"/>
<proteinExistence type="predicted"/>
<reference evidence="1" key="1">
    <citation type="submission" date="2014-11" db="EMBL/GenBank/DDBJ databases">
        <authorList>
            <person name="Amaro Gonzalez C."/>
        </authorList>
    </citation>
    <scope>NUCLEOTIDE SEQUENCE</scope>
</reference>
<organism evidence="1">
    <name type="scientific">Anguilla anguilla</name>
    <name type="common">European freshwater eel</name>
    <name type="synonym">Muraena anguilla</name>
    <dbReference type="NCBI Taxonomy" id="7936"/>
    <lineage>
        <taxon>Eukaryota</taxon>
        <taxon>Metazoa</taxon>
        <taxon>Chordata</taxon>
        <taxon>Craniata</taxon>
        <taxon>Vertebrata</taxon>
        <taxon>Euteleostomi</taxon>
        <taxon>Actinopterygii</taxon>
        <taxon>Neopterygii</taxon>
        <taxon>Teleostei</taxon>
        <taxon>Anguilliformes</taxon>
        <taxon>Anguillidae</taxon>
        <taxon>Anguilla</taxon>
    </lineage>
</organism>